<proteinExistence type="inferred from homology"/>
<protein>
    <recommendedName>
        <fullName evidence="9">Cytosine-specific methyltransferase</fullName>
        <ecNumber evidence="9">2.1.1.37</ecNumber>
    </recommendedName>
</protein>
<evidence type="ECO:0000256" key="8">
    <source>
        <dbReference type="RuleBase" id="RU000416"/>
    </source>
</evidence>
<dbReference type="PANTHER" id="PTHR10629">
    <property type="entry name" value="CYTOSINE-SPECIFIC METHYLTRANSFERASE"/>
    <property type="match status" value="1"/>
</dbReference>
<evidence type="ECO:0000256" key="4">
    <source>
        <dbReference type="ARBA" id="ARBA00022691"/>
    </source>
</evidence>
<evidence type="ECO:0000256" key="9">
    <source>
        <dbReference type="RuleBase" id="RU000417"/>
    </source>
</evidence>
<keyword evidence="5" id="KW-0899">Viral immunoevasion</keyword>
<gene>
    <name evidence="11" type="ORF">UFOVP1016_46</name>
</gene>
<reference evidence="11" key="1">
    <citation type="submission" date="2020-05" db="EMBL/GenBank/DDBJ databases">
        <authorList>
            <person name="Chiriac C."/>
            <person name="Salcher M."/>
            <person name="Ghai R."/>
            <person name="Kavagutti S V."/>
        </authorList>
    </citation>
    <scope>NUCLEOTIDE SEQUENCE</scope>
</reference>
<dbReference type="GO" id="GO:0099018">
    <property type="term" value="P:symbiont-mediated evasion of host restriction-modification system"/>
    <property type="evidence" value="ECO:0007669"/>
    <property type="project" value="UniProtKB-KW"/>
</dbReference>
<feature type="active site" evidence="7">
    <location>
        <position position="71"/>
    </location>
</feature>
<comment type="similarity">
    <text evidence="7 8">Belongs to the class I-like SAM-binding methyltransferase superfamily. C5-methyltransferase family.</text>
</comment>
<keyword evidence="6" id="KW-1258">Restriction-modification system evasion by virus</keyword>
<dbReference type="Gene3D" id="3.40.50.150">
    <property type="entry name" value="Vaccinia Virus protein VP39"/>
    <property type="match status" value="1"/>
</dbReference>
<dbReference type="GO" id="GO:0032259">
    <property type="term" value="P:methylation"/>
    <property type="evidence" value="ECO:0007669"/>
    <property type="project" value="UniProtKB-KW"/>
</dbReference>
<dbReference type="PROSITE" id="PS00094">
    <property type="entry name" value="C5_MTASE_1"/>
    <property type="match status" value="1"/>
</dbReference>
<feature type="region of interest" description="Disordered" evidence="10">
    <location>
        <begin position="203"/>
        <end position="222"/>
    </location>
</feature>
<dbReference type="GO" id="GO:0044027">
    <property type="term" value="P:negative regulation of gene expression via chromosomal CpG island methylation"/>
    <property type="evidence" value="ECO:0007669"/>
    <property type="project" value="TreeGrafter"/>
</dbReference>
<dbReference type="NCBIfam" id="TIGR00675">
    <property type="entry name" value="dcm"/>
    <property type="match status" value="1"/>
</dbReference>
<dbReference type="GO" id="GO:0003677">
    <property type="term" value="F:DNA binding"/>
    <property type="evidence" value="ECO:0007669"/>
    <property type="project" value="TreeGrafter"/>
</dbReference>
<dbReference type="PROSITE" id="PS51679">
    <property type="entry name" value="SAM_MT_C5"/>
    <property type="match status" value="1"/>
</dbReference>
<organism evidence="11">
    <name type="scientific">uncultured Caudovirales phage</name>
    <dbReference type="NCBI Taxonomy" id="2100421"/>
    <lineage>
        <taxon>Viruses</taxon>
        <taxon>Duplodnaviria</taxon>
        <taxon>Heunggongvirae</taxon>
        <taxon>Uroviricota</taxon>
        <taxon>Caudoviricetes</taxon>
        <taxon>Peduoviridae</taxon>
        <taxon>Maltschvirus</taxon>
        <taxon>Maltschvirus maltsch</taxon>
    </lineage>
</organism>
<keyword evidence="1 7" id="KW-0489">Methyltransferase</keyword>
<accession>A0A6J5Q1G7</accession>
<dbReference type="PRINTS" id="PR00105">
    <property type="entry name" value="C5METTRFRASE"/>
</dbReference>
<keyword evidence="3 7" id="KW-0808">Transferase</keyword>
<dbReference type="InterPro" id="IPR050390">
    <property type="entry name" value="C5-Methyltransferase"/>
</dbReference>
<evidence type="ECO:0000256" key="2">
    <source>
        <dbReference type="ARBA" id="ARBA00022632"/>
    </source>
</evidence>
<keyword evidence="2" id="KW-0945">Host-virus interaction</keyword>
<dbReference type="InterPro" id="IPR018117">
    <property type="entry name" value="C5_DNA_meth_AS"/>
</dbReference>
<name>A0A6J5Q1G7_9CAUD</name>
<evidence type="ECO:0000256" key="3">
    <source>
        <dbReference type="ARBA" id="ARBA00022679"/>
    </source>
</evidence>
<keyword evidence="2" id="KW-1090">Inhibition of host innate immune response by virus</keyword>
<evidence type="ECO:0000256" key="10">
    <source>
        <dbReference type="SAM" id="MobiDB-lite"/>
    </source>
</evidence>
<dbReference type="PANTHER" id="PTHR10629:SF52">
    <property type="entry name" value="DNA (CYTOSINE-5)-METHYLTRANSFERASE 1"/>
    <property type="match status" value="1"/>
</dbReference>
<keyword evidence="4 7" id="KW-0949">S-adenosyl-L-methionine</keyword>
<dbReference type="Pfam" id="PF00145">
    <property type="entry name" value="DNA_methylase"/>
    <property type="match status" value="2"/>
</dbReference>
<evidence type="ECO:0000256" key="5">
    <source>
        <dbReference type="ARBA" id="ARBA00023280"/>
    </source>
</evidence>
<dbReference type="InterPro" id="IPR029063">
    <property type="entry name" value="SAM-dependent_MTases_sf"/>
</dbReference>
<dbReference type="EMBL" id="LR796963">
    <property type="protein sequence ID" value="CAB4178220.1"/>
    <property type="molecule type" value="Genomic_DNA"/>
</dbReference>
<sequence>MRYLSVCSGIEAATVAWHPLGWTAAAYSEIEKFPSQVLAHHYPDVPNVGDMTKFKEWNIGAIDLLVGGTPCQSFSVAGLRKGLDDPRGNLMLTFLAIADQHRPRWLVWENVPGVLSSNGGKDFGTFLGALGELGYGFAYRILDAQFFGVAQRRRRVFVVGYLGDWRAAAAVLFERHSLSGDSAPSREKRKEVTASVGAGAAISSHWDGDYPHPTLNQSAKGSGGVGFSNQEIFSQRGVYLAPAMHSEVCPTLKSRDAKGPSSDGDGDGAILVPMQPISFSGQMSTPHTDVEMTQTLQAKKPMAVAVPEVMCTLRASGAGFDRTGNSATEHETYIPVGAFKPGQSAQAHSIGYENEMAPTLEAGSGGNNKPAVHHGMAVRRLTPVECERLQGFGDNYTDIKPKGKATPDGPRYKALGNSMAVPVMAWIGKRIQEVEQMQCKPNR</sequence>
<dbReference type="EC" id="2.1.1.37" evidence="9"/>
<evidence type="ECO:0000256" key="6">
    <source>
        <dbReference type="ARBA" id="ARBA00033479"/>
    </source>
</evidence>
<dbReference type="GO" id="GO:0052170">
    <property type="term" value="P:symbiont-mediated suppression of host innate immune response"/>
    <property type="evidence" value="ECO:0007669"/>
    <property type="project" value="UniProtKB-KW"/>
</dbReference>
<dbReference type="InterPro" id="IPR001525">
    <property type="entry name" value="C5_MeTfrase"/>
</dbReference>
<dbReference type="GO" id="GO:0003886">
    <property type="term" value="F:DNA (cytosine-5-)-methyltransferase activity"/>
    <property type="evidence" value="ECO:0007669"/>
    <property type="project" value="UniProtKB-EC"/>
</dbReference>
<comment type="catalytic activity">
    <reaction evidence="9">
        <text>a 2'-deoxycytidine in DNA + S-adenosyl-L-methionine = a 5-methyl-2'-deoxycytidine in DNA + S-adenosyl-L-homocysteine + H(+)</text>
        <dbReference type="Rhea" id="RHEA:13681"/>
        <dbReference type="Rhea" id="RHEA-COMP:11369"/>
        <dbReference type="Rhea" id="RHEA-COMP:11370"/>
        <dbReference type="ChEBI" id="CHEBI:15378"/>
        <dbReference type="ChEBI" id="CHEBI:57856"/>
        <dbReference type="ChEBI" id="CHEBI:59789"/>
        <dbReference type="ChEBI" id="CHEBI:85452"/>
        <dbReference type="ChEBI" id="CHEBI:85454"/>
        <dbReference type="EC" id="2.1.1.37"/>
    </reaction>
</comment>
<evidence type="ECO:0000313" key="11">
    <source>
        <dbReference type="EMBL" id="CAB4178220.1"/>
    </source>
</evidence>
<evidence type="ECO:0000256" key="7">
    <source>
        <dbReference type="PROSITE-ProRule" id="PRU01016"/>
    </source>
</evidence>
<evidence type="ECO:0000256" key="1">
    <source>
        <dbReference type="ARBA" id="ARBA00022603"/>
    </source>
</evidence>
<dbReference type="SUPFAM" id="SSF53335">
    <property type="entry name" value="S-adenosyl-L-methionine-dependent methyltransferases"/>
    <property type="match status" value="1"/>
</dbReference>
<dbReference type="Gene3D" id="3.90.120.10">
    <property type="entry name" value="DNA Methylase, subunit A, domain 2"/>
    <property type="match status" value="1"/>
</dbReference>